<evidence type="ECO:0000256" key="1">
    <source>
        <dbReference type="SAM" id="MobiDB-lite"/>
    </source>
</evidence>
<dbReference type="KEGG" id="sct:SCAT_2454"/>
<gene>
    <name evidence="2" type="ordered locus">SCATT_24390</name>
</gene>
<evidence type="ECO:0008006" key="4">
    <source>
        <dbReference type="Google" id="ProtNLM"/>
    </source>
</evidence>
<sequence>MTDGAAPHPDDERPPTGPPGADDAPGPEPALDERSRAVLAVAAASWPSVGARERAVRERLGMSSTRYYQLLNALLDDPRAMAHAPATVKRLRAARAARRRNR</sequence>
<proteinExistence type="predicted"/>
<protein>
    <recommendedName>
        <fullName evidence="4">DUF3263 domain-containing protein</fullName>
    </recommendedName>
</protein>
<dbReference type="PATRIC" id="fig|1003195.11.peg.3958"/>
<organism evidence="2 3">
    <name type="scientific">Streptantibioticus cattleyicolor (strain ATCC 35852 / DSM 46488 / JCM 4925 / NBRC 14057 / NRRL 8057)</name>
    <name type="common">Streptomyces cattleya</name>
    <dbReference type="NCBI Taxonomy" id="1003195"/>
    <lineage>
        <taxon>Bacteria</taxon>
        <taxon>Bacillati</taxon>
        <taxon>Actinomycetota</taxon>
        <taxon>Actinomycetes</taxon>
        <taxon>Kitasatosporales</taxon>
        <taxon>Streptomycetaceae</taxon>
        <taxon>Streptantibioticus</taxon>
    </lineage>
</organism>
<keyword evidence="3" id="KW-1185">Reference proteome</keyword>
<dbReference type="InterPro" id="IPR021678">
    <property type="entry name" value="DUF3263"/>
</dbReference>
<dbReference type="AlphaFoldDB" id="F8K035"/>
<dbReference type="HOGENOM" id="CLU_108860_1_0_11"/>
<dbReference type="OrthoDB" id="3268863at2"/>
<dbReference type="STRING" id="1003195.SCATT_24390"/>
<accession>G8WS49</accession>
<dbReference type="KEGG" id="scy:SCATT_24390"/>
<dbReference type="Pfam" id="PF11662">
    <property type="entry name" value="DUF3263"/>
    <property type="match status" value="1"/>
</dbReference>
<accession>F8K035</accession>
<evidence type="ECO:0000313" key="2">
    <source>
        <dbReference type="EMBL" id="AEW94810.1"/>
    </source>
</evidence>
<dbReference type="RefSeq" id="WP_014143199.1">
    <property type="nucleotide sequence ID" value="NC_016111.1"/>
</dbReference>
<dbReference type="Proteomes" id="UP000007842">
    <property type="component" value="Chromosome"/>
</dbReference>
<reference evidence="3" key="1">
    <citation type="submission" date="2011-12" db="EMBL/GenBank/DDBJ databases">
        <title>Complete genome sequence of Streptomyces cattleya strain DSM 46488.</title>
        <authorList>
            <person name="Ou H.-Y."/>
            <person name="Li P."/>
            <person name="Zhao C."/>
            <person name="O'Hagan D."/>
            <person name="Deng Z."/>
        </authorList>
    </citation>
    <scope>NUCLEOTIDE SEQUENCE [LARGE SCALE GENOMIC DNA]</scope>
    <source>
        <strain evidence="3">ATCC 35852 / DSM 46488 / JCM 4925 / NBRC 14057 / NRRL 8057</strain>
    </source>
</reference>
<name>F8K035_STREN</name>
<evidence type="ECO:0000313" key="3">
    <source>
        <dbReference type="Proteomes" id="UP000007842"/>
    </source>
</evidence>
<dbReference type="EMBL" id="CP003219">
    <property type="protein sequence ID" value="AEW94810.1"/>
    <property type="molecule type" value="Genomic_DNA"/>
</dbReference>
<feature type="region of interest" description="Disordered" evidence="1">
    <location>
        <begin position="1"/>
        <end position="34"/>
    </location>
</feature>